<feature type="chain" id="PRO_5011560493" evidence="2">
    <location>
        <begin position="22"/>
        <end position="295"/>
    </location>
</feature>
<keyword evidence="1" id="KW-0378">Hydrolase</keyword>
<accession>A0A1I1L345</accession>
<dbReference type="SUPFAM" id="SSF53474">
    <property type="entry name" value="alpha/beta-Hydrolases"/>
    <property type="match status" value="1"/>
</dbReference>
<dbReference type="InterPro" id="IPR002925">
    <property type="entry name" value="Dienelactn_hydro"/>
</dbReference>
<feature type="domain" description="Dienelactone hydrolase" evidence="3">
    <location>
        <begin position="65"/>
        <end position="273"/>
    </location>
</feature>
<dbReference type="EMBL" id="FOKV01000006">
    <property type="protein sequence ID" value="SFC64030.1"/>
    <property type="molecule type" value="Genomic_DNA"/>
</dbReference>
<protein>
    <submittedName>
        <fullName evidence="4">Acetyl esterase/lipase</fullName>
    </submittedName>
</protein>
<dbReference type="GO" id="GO:0016787">
    <property type="term" value="F:hydrolase activity"/>
    <property type="evidence" value="ECO:0007669"/>
    <property type="project" value="UniProtKB-KW"/>
</dbReference>
<dbReference type="RefSeq" id="WP_092543570.1">
    <property type="nucleotide sequence ID" value="NZ_FOKV01000006.1"/>
</dbReference>
<dbReference type="PANTHER" id="PTHR48081:SF6">
    <property type="entry name" value="PEPTIDASE S9 PROLYL OLIGOPEPTIDASE CATALYTIC DOMAIN-CONTAINING PROTEIN"/>
    <property type="match status" value="1"/>
</dbReference>
<dbReference type="PANTHER" id="PTHR48081">
    <property type="entry name" value="AB HYDROLASE SUPERFAMILY PROTEIN C4A8.06C"/>
    <property type="match status" value="1"/>
</dbReference>
<dbReference type="Pfam" id="PF01738">
    <property type="entry name" value="DLH"/>
    <property type="match status" value="1"/>
</dbReference>
<name>A0A1I1L345_9FLAO</name>
<evidence type="ECO:0000256" key="2">
    <source>
        <dbReference type="SAM" id="SignalP"/>
    </source>
</evidence>
<evidence type="ECO:0000259" key="3">
    <source>
        <dbReference type="Pfam" id="PF01738"/>
    </source>
</evidence>
<reference evidence="5" key="1">
    <citation type="submission" date="2016-10" db="EMBL/GenBank/DDBJ databases">
        <authorList>
            <person name="Varghese N."/>
            <person name="Submissions S."/>
        </authorList>
    </citation>
    <scope>NUCLEOTIDE SEQUENCE [LARGE SCALE GENOMIC DNA]</scope>
    <source>
        <strain evidence="5">DSM 24499</strain>
    </source>
</reference>
<dbReference type="STRING" id="1334022.SAMN04487907_106152"/>
<organism evidence="4 5">
    <name type="scientific">Zunongwangia mangrovi</name>
    <dbReference type="NCBI Taxonomy" id="1334022"/>
    <lineage>
        <taxon>Bacteria</taxon>
        <taxon>Pseudomonadati</taxon>
        <taxon>Bacteroidota</taxon>
        <taxon>Flavobacteriia</taxon>
        <taxon>Flavobacteriales</taxon>
        <taxon>Flavobacteriaceae</taxon>
        <taxon>Zunongwangia</taxon>
    </lineage>
</organism>
<keyword evidence="2" id="KW-0732">Signal</keyword>
<dbReference type="Proteomes" id="UP000199438">
    <property type="component" value="Unassembled WGS sequence"/>
</dbReference>
<feature type="signal peptide" evidence="2">
    <location>
        <begin position="1"/>
        <end position="21"/>
    </location>
</feature>
<dbReference type="OrthoDB" id="9794725at2"/>
<dbReference type="InterPro" id="IPR050300">
    <property type="entry name" value="GDXG_lipolytic_enzyme"/>
</dbReference>
<sequence>MYNLKCLFLIFLLLNLSLVKAQDNIVALYEGKAPGSENWTWDEAKMYSDLFNTEVVYNVVNPEVLVFEPQNPNGTSIIIAPGGGFQTLSIHKEGTKLAEYLASKGITAFVLKYRLIHSRTKDPAKELIANLQDRDAHYERTTAVQKLAGQDCIKAIEFVRKNASAYNLDPDKIGVIGFSAGGTVILESILNNSSVENLPDFAASMYGGPTDKLLNAEIPQKQLPLFIAAASDDQLKLAPKSISLYNKWLAADYPVELHMYASGGHGFGMSKQNLPVDTWFKRFEDWLIQYNYIND</sequence>
<evidence type="ECO:0000313" key="5">
    <source>
        <dbReference type="Proteomes" id="UP000199438"/>
    </source>
</evidence>
<dbReference type="InterPro" id="IPR029058">
    <property type="entry name" value="AB_hydrolase_fold"/>
</dbReference>
<proteinExistence type="predicted"/>
<keyword evidence="5" id="KW-1185">Reference proteome</keyword>
<evidence type="ECO:0000313" key="4">
    <source>
        <dbReference type="EMBL" id="SFC64030.1"/>
    </source>
</evidence>
<gene>
    <name evidence="4" type="ORF">SAMN04487907_106152</name>
</gene>
<dbReference type="Gene3D" id="3.40.50.1820">
    <property type="entry name" value="alpha/beta hydrolase"/>
    <property type="match status" value="1"/>
</dbReference>
<dbReference type="AlphaFoldDB" id="A0A1I1L345"/>
<evidence type="ECO:0000256" key="1">
    <source>
        <dbReference type="ARBA" id="ARBA00022801"/>
    </source>
</evidence>